<protein>
    <submittedName>
        <fullName evidence="1">Uncharacterized protein</fullName>
    </submittedName>
</protein>
<name>A0ABT4DLS2_FUSSI</name>
<evidence type="ECO:0000313" key="2">
    <source>
        <dbReference type="Proteomes" id="UP001062738"/>
    </source>
</evidence>
<dbReference type="RefSeq" id="WP_265152198.1">
    <property type="nucleotide sequence ID" value="NZ_JAOXXL010000015.1"/>
</dbReference>
<dbReference type="Proteomes" id="UP001062738">
    <property type="component" value="Unassembled WGS sequence"/>
</dbReference>
<keyword evidence="2" id="KW-1185">Reference proteome</keyword>
<organism evidence="1 2">
    <name type="scientific">Fusobacterium simiae</name>
    <dbReference type="NCBI Taxonomy" id="855"/>
    <lineage>
        <taxon>Bacteria</taxon>
        <taxon>Fusobacteriati</taxon>
        <taxon>Fusobacteriota</taxon>
        <taxon>Fusobacteriia</taxon>
        <taxon>Fusobacteriales</taxon>
        <taxon>Fusobacteriaceae</taxon>
        <taxon>Fusobacterium</taxon>
    </lineage>
</organism>
<dbReference type="EMBL" id="JAOXXL010000015">
    <property type="protein sequence ID" value="MCY7008239.1"/>
    <property type="molecule type" value="Genomic_DNA"/>
</dbReference>
<comment type="caution">
    <text evidence="1">The sequence shown here is derived from an EMBL/GenBank/DDBJ whole genome shotgun (WGS) entry which is preliminary data.</text>
</comment>
<evidence type="ECO:0000313" key="1">
    <source>
        <dbReference type="EMBL" id="MCY7008239.1"/>
    </source>
</evidence>
<sequence>MLPNRLIITKKSKREEIYKKSENKWIIDFEDKIKSWSNFYDIIQKEMDFWDYNERFGKGDHTYSDIVGDLIVFEKMKERKREGMVFILDYTEDFRKIKDCDEKNYNKSTIYYDLVYSLLVEWYRDNRIMFKEWNASIDIEIYILIEENSIKNKDINFDNELIIATESDRNDVRQQYKNYDKTKIRFFDYDEIKNLPNIFLDNKRGFEAENFIFFYQLEKINADNSKQLKVVISNSMEIFHNLSIYLLVYIIDKILIEKFIEEKEIKMFMIFANELAE</sequence>
<proteinExistence type="predicted"/>
<reference evidence="1" key="1">
    <citation type="submission" date="2022-09" db="EMBL/GenBank/DDBJ databases">
        <authorList>
            <person name="Zoaiter M."/>
        </authorList>
    </citation>
    <scope>NUCLEOTIDE SEQUENCE</scope>
    <source>
        <strain evidence="1">DSM 19848</strain>
    </source>
</reference>
<gene>
    <name evidence="1" type="ORF">OCK72_06155</name>
</gene>
<accession>A0ABT4DLS2</accession>